<dbReference type="PANTHER" id="PTHR30055:SF151">
    <property type="entry name" value="TRANSCRIPTIONAL REGULATORY PROTEIN"/>
    <property type="match status" value="1"/>
</dbReference>
<evidence type="ECO:0000256" key="1">
    <source>
        <dbReference type="ARBA" id="ARBA00022491"/>
    </source>
</evidence>
<accession>A0A917X6Y0</accession>
<dbReference type="InterPro" id="IPR009057">
    <property type="entry name" value="Homeodomain-like_sf"/>
</dbReference>
<dbReference type="SUPFAM" id="SSF48498">
    <property type="entry name" value="Tetracyclin repressor-like, C-terminal domain"/>
    <property type="match status" value="1"/>
</dbReference>
<dbReference type="PROSITE" id="PS50977">
    <property type="entry name" value="HTH_TETR_2"/>
    <property type="match status" value="1"/>
</dbReference>
<keyword evidence="1" id="KW-0678">Repressor</keyword>
<dbReference type="AlphaFoldDB" id="A0A917X6Y0"/>
<evidence type="ECO:0000256" key="5">
    <source>
        <dbReference type="PROSITE-ProRule" id="PRU00335"/>
    </source>
</evidence>
<name>A0A917X6Y0_9ACTN</name>
<evidence type="ECO:0000256" key="2">
    <source>
        <dbReference type="ARBA" id="ARBA00023015"/>
    </source>
</evidence>
<dbReference type="InterPro" id="IPR050109">
    <property type="entry name" value="HTH-type_TetR-like_transc_reg"/>
</dbReference>
<evidence type="ECO:0000259" key="6">
    <source>
        <dbReference type="PROSITE" id="PS50977"/>
    </source>
</evidence>
<reference evidence="7" key="1">
    <citation type="journal article" date="2014" name="Int. J. Syst. Evol. Microbiol.">
        <title>Complete genome sequence of Corynebacterium casei LMG S-19264T (=DSM 44701T), isolated from a smear-ripened cheese.</title>
        <authorList>
            <consortium name="US DOE Joint Genome Institute (JGI-PGF)"/>
            <person name="Walter F."/>
            <person name="Albersmeier A."/>
            <person name="Kalinowski J."/>
            <person name="Ruckert C."/>
        </authorList>
    </citation>
    <scope>NUCLEOTIDE SEQUENCE</scope>
    <source>
        <strain evidence="7">JCM 19831</strain>
    </source>
</reference>
<feature type="DNA-binding region" description="H-T-H motif" evidence="5">
    <location>
        <begin position="39"/>
        <end position="58"/>
    </location>
</feature>
<dbReference type="RefSeq" id="WP_190256994.1">
    <property type="nucleotide sequence ID" value="NZ_BMPI01000086.1"/>
</dbReference>
<dbReference type="Gene3D" id="1.10.10.60">
    <property type="entry name" value="Homeodomain-like"/>
    <property type="match status" value="1"/>
</dbReference>
<sequence>MGATNTALGGAPRRAPLNRRRVVEAAVGQADNAGLSGVTMRAVAAGLGVEAMSLYNHVANRDDLLDGMIDLVFGEIELPDPAASWKTAMQGRAVSAHAALRRHPWAIGLMDSRRKSGPATLRHHDAVLGVLRTGGFSPTMAVHAVSLIDSYIYGYALQERSLPIGEHESAHDLAERFMADLPPGEYPYLAEVVAERASRVGAAADSDAEFAFGLALILDGLRPDGAS</sequence>
<keyword evidence="4" id="KW-0804">Transcription</keyword>
<dbReference type="InterPro" id="IPR004111">
    <property type="entry name" value="Repressor_TetR_C"/>
</dbReference>
<dbReference type="InterPro" id="IPR003012">
    <property type="entry name" value="Tet_transcr_reg_TetR"/>
</dbReference>
<dbReference type="Gene3D" id="1.10.357.10">
    <property type="entry name" value="Tetracycline Repressor, domain 2"/>
    <property type="match status" value="1"/>
</dbReference>
<dbReference type="EMBL" id="BMPI01000086">
    <property type="protein sequence ID" value="GGM81261.1"/>
    <property type="molecule type" value="Genomic_DNA"/>
</dbReference>
<keyword evidence="2" id="KW-0805">Transcription regulation</keyword>
<gene>
    <name evidence="7" type="ORF">GCM10007977_098330</name>
</gene>
<evidence type="ECO:0000313" key="7">
    <source>
        <dbReference type="EMBL" id="GGM81261.1"/>
    </source>
</evidence>
<dbReference type="PRINTS" id="PR00400">
    <property type="entry name" value="TETREPRESSOR"/>
</dbReference>
<dbReference type="GO" id="GO:0003700">
    <property type="term" value="F:DNA-binding transcription factor activity"/>
    <property type="evidence" value="ECO:0007669"/>
    <property type="project" value="TreeGrafter"/>
</dbReference>
<comment type="caution">
    <text evidence="7">The sequence shown here is derived from an EMBL/GenBank/DDBJ whole genome shotgun (WGS) entry which is preliminary data.</text>
</comment>
<evidence type="ECO:0000313" key="8">
    <source>
        <dbReference type="Proteomes" id="UP000642070"/>
    </source>
</evidence>
<dbReference type="Proteomes" id="UP000642070">
    <property type="component" value="Unassembled WGS sequence"/>
</dbReference>
<feature type="domain" description="HTH tetR-type" evidence="6">
    <location>
        <begin position="16"/>
        <end position="76"/>
    </location>
</feature>
<organism evidence="7 8">
    <name type="scientific">Dactylosporangium sucinum</name>
    <dbReference type="NCBI Taxonomy" id="1424081"/>
    <lineage>
        <taxon>Bacteria</taxon>
        <taxon>Bacillati</taxon>
        <taxon>Actinomycetota</taxon>
        <taxon>Actinomycetes</taxon>
        <taxon>Micromonosporales</taxon>
        <taxon>Micromonosporaceae</taxon>
        <taxon>Dactylosporangium</taxon>
    </lineage>
</organism>
<proteinExistence type="predicted"/>
<keyword evidence="8" id="KW-1185">Reference proteome</keyword>
<dbReference type="SUPFAM" id="SSF46689">
    <property type="entry name" value="Homeodomain-like"/>
    <property type="match status" value="1"/>
</dbReference>
<keyword evidence="3 5" id="KW-0238">DNA-binding</keyword>
<dbReference type="InterPro" id="IPR036271">
    <property type="entry name" value="Tet_transcr_reg_TetR-rel_C_sf"/>
</dbReference>
<dbReference type="PANTHER" id="PTHR30055">
    <property type="entry name" value="HTH-TYPE TRANSCRIPTIONAL REGULATOR RUTR"/>
    <property type="match status" value="1"/>
</dbReference>
<dbReference type="GO" id="GO:0045892">
    <property type="term" value="P:negative regulation of DNA-templated transcription"/>
    <property type="evidence" value="ECO:0007669"/>
    <property type="project" value="InterPro"/>
</dbReference>
<protein>
    <submittedName>
        <fullName evidence="7">TetR family transcriptional regulator</fullName>
    </submittedName>
</protein>
<dbReference type="Pfam" id="PF02909">
    <property type="entry name" value="TetR_C_1"/>
    <property type="match status" value="1"/>
</dbReference>
<dbReference type="GO" id="GO:0046677">
    <property type="term" value="P:response to antibiotic"/>
    <property type="evidence" value="ECO:0007669"/>
    <property type="project" value="InterPro"/>
</dbReference>
<evidence type="ECO:0000256" key="3">
    <source>
        <dbReference type="ARBA" id="ARBA00023125"/>
    </source>
</evidence>
<dbReference type="InterPro" id="IPR001647">
    <property type="entry name" value="HTH_TetR"/>
</dbReference>
<reference evidence="7" key="2">
    <citation type="submission" date="2020-09" db="EMBL/GenBank/DDBJ databases">
        <authorList>
            <person name="Sun Q."/>
            <person name="Ohkuma M."/>
        </authorList>
    </citation>
    <scope>NUCLEOTIDE SEQUENCE</scope>
    <source>
        <strain evidence="7">JCM 19831</strain>
    </source>
</reference>
<evidence type="ECO:0000256" key="4">
    <source>
        <dbReference type="ARBA" id="ARBA00023163"/>
    </source>
</evidence>
<dbReference type="GO" id="GO:0000976">
    <property type="term" value="F:transcription cis-regulatory region binding"/>
    <property type="evidence" value="ECO:0007669"/>
    <property type="project" value="TreeGrafter"/>
</dbReference>